<feature type="chain" id="PRO_5013318430" description="Copper amine oxidase N-terminal domain-containing protein" evidence="1">
    <location>
        <begin position="24"/>
        <end position="179"/>
    </location>
</feature>
<dbReference type="STRING" id="142842.SAMN02745118_00993"/>
<dbReference type="OrthoDB" id="2111782at2"/>
<evidence type="ECO:0000313" key="2">
    <source>
        <dbReference type="EMBL" id="SJZ48567.1"/>
    </source>
</evidence>
<keyword evidence="3" id="KW-1185">Reference proteome</keyword>
<evidence type="ECO:0000256" key="1">
    <source>
        <dbReference type="SAM" id="SignalP"/>
    </source>
</evidence>
<dbReference type="Proteomes" id="UP000190625">
    <property type="component" value="Unassembled WGS sequence"/>
</dbReference>
<evidence type="ECO:0008006" key="4">
    <source>
        <dbReference type="Google" id="ProtNLM"/>
    </source>
</evidence>
<sequence length="179" mass="20032">MKLIIKFTLCLMIILLMSQIAMAVNVDKTVKGKIVAVNSQQSIFLLENEEGVSQYQIGLDTKLLRNGRSVSLNALRPITAQDFQSALIKLNSQGNVTKVVTEYEVLPIEIIEVNEEESGLKIQVLNSNRLLNINFADEIDLMRNSQQVGFSSLQVGDQGLIILGLNNQIVKIKVKHYEY</sequence>
<dbReference type="AlphaFoldDB" id="A0A1T4L1Z3"/>
<protein>
    <recommendedName>
        <fullName evidence="4">Copper amine oxidase N-terminal domain-containing protein</fullName>
    </recommendedName>
</protein>
<keyword evidence="1" id="KW-0732">Signal</keyword>
<feature type="signal peptide" evidence="1">
    <location>
        <begin position="1"/>
        <end position="23"/>
    </location>
</feature>
<dbReference type="RefSeq" id="WP_078809487.1">
    <property type="nucleotide sequence ID" value="NZ_FUWM01000007.1"/>
</dbReference>
<evidence type="ECO:0000313" key="3">
    <source>
        <dbReference type="Proteomes" id="UP000190625"/>
    </source>
</evidence>
<name>A0A1T4L1Z3_9FIRM</name>
<accession>A0A1T4L1Z3</accession>
<organism evidence="2 3">
    <name type="scientific">Selenihalanaerobacter shriftii</name>
    <dbReference type="NCBI Taxonomy" id="142842"/>
    <lineage>
        <taxon>Bacteria</taxon>
        <taxon>Bacillati</taxon>
        <taxon>Bacillota</taxon>
        <taxon>Clostridia</taxon>
        <taxon>Halanaerobiales</taxon>
        <taxon>Halobacteroidaceae</taxon>
        <taxon>Selenihalanaerobacter</taxon>
    </lineage>
</organism>
<reference evidence="3" key="1">
    <citation type="submission" date="2017-02" db="EMBL/GenBank/DDBJ databases">
        <authorList>
            <person name="Varghese N."/>
            <person name="Submissions S."/>
        </authorList>
    </citation>
    <scope>NUCLEOTIDE SEQUENCE [LARGE SCALE GENOMIC DNA]</scope>
    <source>
        <strain evidence="3">ATCC BAA-73</strain>
    </source>
</reference>
<gene>
    <name evidence="2" type="ORF">SAMN02745118_00993</name>
</gene>
<proteinExistence type="predicted"/>
<dbReference type="EMBL" id="FUWM01000007">
    <property type="protein sequence ID" value="SJZ48567.1"/>
    <property type="molecule type" value="Genomic_DNA"/>
</dbReference>